<proteinExistence type="predicted"/>
<evidence type="ECO:0000313" key="2">
    <source>
        <dbReference type="Proteomes" id="UP000241961"/>
    </source>
</evidence>
<reference evidence="1 2" key="1">
    <citation type="journal article" date="2017" name="Nat. Commun.">
        <title>Internalization of a polysialic acid-binding Escherichia coli bacteriophage into eukaryotic neuroblastoma cells.</title>
        <authorList>
            <person name="Lehti T.A."/>
            <person name="Pajunen M.I."/>
            <person name="Skog M.S."/>
            <person name="Finne J."/>
        </authorList>
    </citation>
    <scope>NUCLEOTIDE SEQUENCE [LARGE SCALE GENOMIC DNA]</scope>
</reference>
<evidence type="ECO:0000313" key="1">
    <source>
        <dbReference type="EMBL" id="ATS93352.1"/>
    </source>
</evidence>
<dbReference type="Proteomes" id="UP000241961">
    <property type="component" value="Segment"/>
</dbReference>
<dbReference type="EMBL" id="MG004687">
    <property type="protein sequence ID" value="ATS93352.1"/>
    <property type="molecule type" value="Genomic_DNA"/>
</dbReference>
<organism evidence="1 2">
    <name type="scientific">Escherichia phage mutPK1A2</name>
    <dbReference type="NCBI Taxonomy" id="2783800"/>
    <lineage>
        <taxon>Viruses</taxon>
        <taxon>Duplodnaviria</taxon>
        <taxon>Heunggongvirae</taxon>
        <taxon>Uroviricota</taxon>
        <taxon>Caudoviricetes</taxon>
        <taxon>Autographivirales</taxon>
        <taxon>Autosignataviridae</taxon>
        <taxon>Molineuxvirinae</taxon>
        <taxon>Vectrevirus</taxon>
        <taxon>Vectrevirus mutPK1A2</taxon>
    </lineage>
</organism>
<sequence length="95" mass="9938">MPKYGDANTVTGQSFRVKDVQTIATALPLPVVAEADLKSKAHPINIHHLSGKQKGAMVAVQKAEGSLYIAVARDALPESPWDATTMEGTAVTPAG</sequence>
<accession>A0A2H4N083</accession>
<keyword evidence="1" id="KW-0808">Transferase</keyword>
<protein>
    <submittedName>
        <fullName evidence="1">Putative acetyl-CoA acetyltransferase</fullName>
    </submittedName>
</protein>
<keyword evidence="2" id="KW-1185">Reference proteome</keyword>
<gene>
    <name evidence="1" type="ORF">mutPK1A2_p53</name>
</gene>
<dbReference type="GO" id="GO:0016740">
    <property type="term" value="F:transferase activity"/>
    <property type="evidence" value="ECO:0007669"/>
    <property type="project" value="UniProtKB-KW"/>
</dbReference>
<name>A0A2H4N083_9CAUD</name>